<proteinExistence type="predicted"/>
<evidence type="ECO:0000313" key="1">
    <source>
        <dbReference type="EMBL" id="RAH79740.1"/>
    </source>
</evidence>
<gene>
    <name evidence="1" type="ORF">BO86DRAFT_401555</name>
</gene>
<dbReference type="GeneID" id="37177476"/>
<organism evidence="1 2">
    <name type="scientific">Aspergillus japonicus CBS 114.51</name>
    <dbReference type="NCBI Taxonomy" id="1448312"/>
    <lineage>
        <taxon>Eukaryota</taxon>
        <taxon>Fungi</taxon>
        <taxon>Dikarya</taxon>
        <taxon>Ascomycota</taxon>
        <taxon>Pezizomycotina</taxon>
        <taxon>Eurotiomycetes</taxon>
        <taxon>Eurotiomycetidae</taxon>
        <taxon>Eurotiales</taxon>
        <taxon>Aspergillaceae</taxon>
        <taxon>Aspergillus</taxon>
        <taxon>Aspergillus subgen. Circumdati</taxon>
    </lineage>
</organism>
<reference evidence="1 2" key="1">
    <citation type="submission" date="2018-02" db="EMBL/GenBank/DDBJ databases">
        <title>The genomes of Aspergillus section Nigri reveals drivers in fungal speciation.</title>
        <authorList>
            <consortium name="DOE Joint Genome Institute"/>
            <person name="Vesth T.C."/>
            <person name="Nybo J."/>
            <person name="Theobald S."/>
            <person name="Brandl J."/>
            <person name="Frisvad J.C."/>
            <person name="Nielsen K.F."/>
            <person name="Lyhne E.K."/>
            <person name="Kogle M.E."/>
            <person name="Kuo A."/>
            <person name="Riley R."/>
            <person name="Clum A."/>
            <person name="Nolan M."/>
            <person name="Lipzen A."/>
            <person name="Salamov A."/>
            <person name="Henrissat B."/>
            <person name="Wiebenga A."/>
            <person name="De vries R.P."/>
            <person name="Grigoriev I.V."/>
            <person name="Mortensen U.H."/>
            <person name="Andersen M.R."/>
            <person name="Baker S.E."/>
        </authorList>
    </citation>
    <scope>NUCLEOTIDE SEQUENCE [LARGE SCALE GENOMIC DNA]</scope>
    <source>
        <strain evidence="1 2">CBS 114.51</strain>
    </source>
</reference>
<sequence>MVHSASRDSLYQGSDFRYLIGIRTAMFLVPEPRLLFKAQRETRTDADQPLQSETLHRPIPCEILLCRASDFPCSLNLLIMASARNQHSCIESALEVKRQEPWAGCRERRLVRNAAPLGLGSYGKFTDGVTWTFPISNGLYSMSVPFVAKYAFLVGFGSSEVQQCIPAVYDNVSP</sequence>
<dbReference type="AlphaFoldDB" id="A0A8T8WVQ9"/>
<accession>A0A8T8WVQ9</accession>
<dbReference type="Proteomes" id="UP000249497">
    <property type="component" value="Unassembled WGS sequence"/>
</dbReference>
<keyword evidence="2" id="KW-1185">Reference proteome</keyword>
<name>A0A8T8WVQ9_ASPJA</name>
<dbReference type="RefSeq" id="XP_025525634.1">
    <property type="nucleotide sequence ID" value="XM_025673784.1"/>
</dbReference>
<protein>
    <submittedName>
        <fullName evidence="1">Uncharacterized protein</fullName>
    </submittedName>
</protein>
<evidence type="ECO:0000313" key="2">
    <source>
        <dbReference type="Proteomes" id="UP000249497"/>
    </source>
</evidence>
<dbReference type="EMBL" id="KZ824811">
    <property type="protein sequence ID" value="RAH79740.1"/>
    <property type="molecule type" value="Genomic_DNA"/>
</dbReference>